<evidence type="ECO:0000313" key="3">
    <source>
        <dbReference type="Proteomes" id="UP000033980"/>
    </source>
</evidence>
<evidence type="ECO:0000256" key="1">
    <source>
        <dbReference type="SAM" id="MobiDB-lite"/>
    </source>
</evidence>
<dbReference type="Gene3D" id="3.40.50.1240">
    <property type="entry name" value="Phosphoglycerate mutase-like"/>
    <property type="match status" value="1"/>
</dbReference>
<dbReference type="InterPro" id="IPR013078">
    <property type="entry name" value="His_Pase_superF_clade-1"/>
</dbReference>
<evidence type="ECO:0000313" key="2">
    <source>
        <dbReference type="EMBL" id="KKS93094.1"/>
    </source>
</evidence>
<gene>
    <name evidence="2" type="ORF">UV68_C0027G0002</name>
</gene>
<evidence type="ECO:0008006" key="4">
    <source>
        <dbReference type="Google" id="ProtNLM"/>
    </source>
</evidence>
<accession>A0A0G1D613</accession>
<organism evidence="2 3">
    <name type="scientific">Candidatus Collierbacteria bacterium GW2011_GWC2_43_12</name>
    <dbReference type="NCBI Taxonomy" id="1618390"/>
    <lineage>
        <taxon>Bacteria</taxon>
        <taxon>Candidatus Collieribacteriota</taxon>
    </lineage>
</organism>
<proteinExistence type="predicted"/>
<comment type="caution">
    <text evidence="2">The sequence shown here is derived from an EMBL/GenBank/DDBJ whole genome shotgun (WGS) entry which is preliminary data.</text>
</comment>
<feature type="region of interest" description="Disordered" evidence="1">
    <location>
        <begin position="11"/>
        <end position="31"/>
    </location>
</feature>
<dbReference type="Proteomes" id="UP000033980">
    <property type="component" value="Unassembled WGS sequence"/>
</dbReference>
<dbReference type="EMBL" id="LCFK01000027">
    <property type="protein sequence ID" value="KKS93094.1"/>
    <property type="molecule type" value="Genomic_DNA"/>
</dbReference>
<sequence>MSAQTIVTFVRHPATPKKEEKQGPNTKFGKNGKKDAFLIASYFLQDPPDHIMSSEYLRAQEAAFILRNRLRHQGSAKKPDVTISPLFNEISRPLVDGKPFSELDDYFQWRNNIIHHPTRQNIRSRFKNTGESYWDLFDMRIGLILDLFSEPQYSGGKIAVFTHSQLIAMVKTRIELGQSPSPEKLMLTFNRNFPDYSSINTFSFTKEGGWTDVDYNYTKHLK</sequence>
<dbReference type="SUPFAM" id="SSF53254">
    <property type="entry name" value="Phosphoglycerate mutase-like"/>
    <property type="match status" value="1"/>
</dbReference>
<dbReference type="AlphaFoldDB" id="A0A0G1D613"/>
<name>A0A0G1D613_9BACT</name>
<dbReference type="InterPro" id="IPR029033">
    <property type="entry name" value="His_PPase_superfam"/>
</dbReference>
<dbReference type="Pfam" id="PF00300">
    <property type="entry name" value="His_Phos_1"/>
    <property type="match status" value="1"/>
</dbReference>
<protein>
    <recommendedName>
        <fullName evidence="4">Phosphoglycerate mutase</fullName>
    </recommendedName>
</protein>
<reference evidence="2 3" key="1">
    <citation type="journal article" date="2015" name="Nature">
        <title>rRNA introns, odd ribosomes, and small enigmatic genomes across a large radiation of phyla.</title>
        <authorList>
            <person name="Brown C.T."/>
            <person name="Hug L.A."/>
            <person name="Thomas B.C."/>
            <person name="Sharon I."/>
            <person name="Castelle C.J."/>
            <person name="Singh A."/>
            <person name="Wilkins M.J."/>
            <person name="Williams K.H."/>
            <person name="Banfield J.F."/>
        </authorList>
    </citation>
    <scope>NUCLEOTIDE SEQUENCE [LARGE SCALE GENOMIC DNA]</scope>
</reference>